<evidence type="ECO:0000313" key="1">
    <source>
        <dbReference type="EMBL" id="NMG04494.1"/>
    </source>
</evidence>
<dbReference type="EMBL" id="WTVM01000126">
    <property type="protein sequence ID" value="NMG04494.1"/>
    <property type="molecule type" value="Genomic_DNA"/>
</dbReference>
<comment type="caution">
    <text evidence="1">The sequence shown here is derived from an EMBL/GenBank/DDBJ whole genome shotgun (WGS) entry which is preliminary data.</text>
</comment>
<reference evidence="1" key="1">
    <citation type="submission" date="2019-12" db="EMBL/GenBank/DDBJ databases">
        <title>Comparative genomics gives insights into the taxonomy of the Azoarcus-Aromatoleum group and reveals separate origins of nif in the plant-associated Azoarcus and non-plant-associated Aromatoleum sub-groups.</title>
        <authorList>
            <person name="Lafos M."/>
            <person name="Maluk M."/>
            <person name="Batista M."/>
            <person name="Junghare M."/>
            <person name="Carmona M."/>
            <person name="Faoro H."/>
            <person name="Cruz L.M."/>
            <person name="Battistoni F."/>
            <person name="De Souza E."/>
            <person name="Pedrosa F."/>
            <person name="Chen W.-M."/>
            <person name="Poole P.S."/>
            <person name="Dixon R.A."/>
            <person name="James E.K."/>
        </authorList>
    </citation>
    <scope>NUCLEOTIDE SEQUENCE</scope>
    <source>
        <strain evidence="1">NSC3</strain>
    </source>
</reference>
<dbReference type="RefSeq" id="WP_168989162.1">
    <property type="nucleotide sequence ID" value="NZ_CAWPHM010000029.1"/>
</dbReference>
<dbReference type="AlphaFoldDB" id="A0A972J960"/>
<accession>A0A972J960</accession>
<dbReference type="Proteomes" id="UP000599523">
    <property type="component" value="Unassembled WGS sequence"/>
</dbReference>
<gene>
    <name evidence="1" type="ORF">GPA21_16180</name>
</gene>
<keyword evidence="2" id="KW-1185">Reference proteome</keyword>
<name>A0A972J960_9RHOO</name>
<organism evidence="1 2">
    <name type="scientific">Azoarcus taiwanensis</name>
    <dbReference type="NCBI Taxonomy" id="666964"/>
    <lineage>
        <taxon>Bacteria</taxon>
        <taxon>Pseudomonadati</taxon>
        <taxon>Pseudomonadota</taxon>
        <taxon>Betaproteobacteria</taxon>
        <taxon>Rhodocyclales</taxon>
        <taxon>Zoogloeaceae</taxon>
        <taxon>Azoarcus</taxon>
    </lineage>
</organism>
<sequence>MLLAIVMFVRWGGSSLIFTQVLRNELQSVCASDAGCQKVERMARYNRDTKRLEAFFVAHVPAGTKREQVQALRSNLESSIDASRQSFPGQWANVADRALEVRHAG</sequence>
<proteinExistence type="predicted"/>
<protein>
    <submittedName>
        <fullName evidence="1">Uncharacterized protein</fullName>
    </submittedName>
</protein>
<evidence type="ECO:0000313" key="2">
    <source>
        <dbReference type="Proteomes" id="UP000599523"/>
    </source>
</evidence>